<dbReference type="Proteomes" id="UP000192478">
    <property type="component" value="Chromosome"/>
</dbReference>
<dbReference type="RefSeq" id="WP_070964564.1">
    <property type="nucleotide sequence ID" value="NZ_CP017603.1"/>
</dbReference>
<reference evidence="7 9" key="2">
    <citation type="submission" date="2017-03" db="EMBL/GenBank/DDBJ databases">
        <title>Complete sequence of Clostridium formicaceticum DSM 92.</title>
        <authorList>
            <person name="Poehlein A."/>
            <person name="Karl M."/>
            <person name="Bengelsdorf F.R."/>
            <person name="Duerre P."/>
            <person name="Daniel R."/>
        </authorList>
    </citation>
    <scope>NUCLEOTIDE SEQUENCE [LARGE SCALE GENOMIC DNA]</scope>
    <source>
        <strain evidence="7 9">DSM 92</strain>
    </source>
</reference>
<comment type="catalytic activity">
    <reaction evidence="4 5">
        <text>L-cysteine + L-glutamate + ATP = gamma-L-glutamyl-L-cysteine + ADP + phosphate + H(+)</text>
        <dbReference type="Rhea" id="RHEA:13285"/>
        <dbReference type="ChEBI" id="CHEBI:15378"/>
        <dbReference type="ChEBI" id="CHEBI:29985"/>
        <dbReference type="ChEBI" id="CHEBI:30616"/>
        <dbReference type="ChEBI" id="CHEBI:35235"/>
        <dbReference type="ChEBI" id="CHEBI:43474"/>
        <dbReference type="ChEBI" id="CHEBI:58173"/>
        <dbReference type="ChEBI" id="CHEBI:456216"/>
        <dbReference type="EC" id="6.3.2.2"/>
    </reaction>
</comment>
<dbReference type="InterPro" id="IPR035434">
    <property type="entry name" value="GCL_bact_plant"/>
</dbReference>
<evidence type="ECO:0000256" key="1">
    <source>
        <dbReference type="ARBA" id="ARBA00022598"/>
    </source>
</evidence>
<dbReference type="Pfam" id="PF04107">
    <property type="entry name" value="GCS2"/>
    <property type="match status" value="1"/>
</dbReference>
<evidence type="ECO:0000313" key="6">
    <source>
        <dbReference type="EMBL" id="AOY75206.1"/>
    </source>
</evidence>
<dbReference type="GO" id="GO:0006750">
    <property type="term" value="P:glutathione biosynthetic process"/>
    <property type="evidence" value="ECO:0007669"/>
    <property type="project" value="UniProtKB-UniRule"/>
</dbReference>
<evidence type="ECO:0000256" key="3">
    <source>
        <dbReference type="ARBA" id="ARBA00022840"/>
    </source>
</evidence>
<evidence type="ECO:0000256" key="5">
    <source>
        <dbReference type="PIRNR" id="PIRNR017901"/>
    </source>
</evidence>
<keyword evidence="8" id="KW-1185">Reference proteome</keyword>
<protein>
    <recommendedName>
        <fullName evidence="5">Glutamate--cysteine ligase</fullName>
        <ecNumber evidence="5">6.3.2.2</ecNumber>
    </recommendedName>
</protein>
<dbReference type="AlphaFoldDB" id="A0AAC9WI00"/>
<dbReference type="InterPro" id="IPR006336">
    <property type="entry name" value="GCS2"/>
</dbReference>
<dbReference type="GO" id="GO:0005524">
    <property type="term" value="F:ATP binding"/>
    <property type="evidence" value="ECO:0007669"/>
    <property type="project" value="UniProtKB-UniRule"/>
</dbReference>
<dbReference type="PANTHER" id="PTHR34378:SF1">
    <property type="entry name" value="GLUTAMATE--CYSTEINE LIGASE, CHLOROPLASTIC"/>
    <property type="match status" value="1"/>
</dbReference>
<dbReference type="EC" id="6.3.2.2" evidence="5"/>
<dbReference type="Proteomes" id="UP000177894">
    <property type="component" value="Chromosome"/>
</dbReference>
<dbReference type="Gene3D" id="3.30.590.20">
    <property type="match status" value="1"/>
</dbReference>
<dbReference type="PIRSF" id="PIRSF017901">
    <property type="entry name" value="GCL"/>
    <property type="match status" value="1"/>
</dbReference>
<evidence type="ECO:0000313" key="7">
    <source>
        <dbReference type="EMBL" id="ARE89637.1"/>
    </source>
</evidence>
<dbReference type="EMBL" id="CP017603">
    <property type="protein sequence ID" value="AOY75206.1"/>
    <property type="molecule type" value="Genomic_DNA"/>
</dbReference>
<evidence type="ECO:0000313" key="8">
    <source>
        <dbReference type="Proteomes" id="UP000177894"/>
    </source>
</evidence>
<evidence type="ECO:0000313" key="9">
    <source>
        <dbReference type="Proteomes" id="UP000192478"/>
    </source>
</evidence>
<name>A0AAC9WI00_9CLOT</name>
<reference evidence="6 8" key="1">
    <citation type="submission" date="2016-10" db="EMBL/GenBank/DDBJ databases">
        <title>Complete Genome Sequence of Acetogen Clostridium formicoaceticum ATCC 27076.</title>
        <authorList>
            <person name="Bao T."/>
            <person name="Cheng C."/>
            <person name="Zhao J."/>
            <person name="Yang S.-T."/>
            <person name="Wang J."/>
            <person name="Wang M."/>
        </authorList>
    </citation>
    <scope>NUCLEOTIDE SEQUENCE [LARGE SCALE GENOMIC DNA]</scope>
    <source>
        <strain evidence="6 8">ATCC 27076</strain>
    </source>
</reference>
<comment type="function">
    <text evidence="5">Catalyzes the synthesis of gamma-glutamylcysteine (gamma-GC).</text>
</comment>
<keyword evidence="2 5" id="KW-0547">Nucleotide-binding</keyword>
<dbReference type="EMBL" id="CP020559">
    <property type="protein sequence ID" value="ARE89637.1"/>
    <property type="molecule type" value="Genomic_DNA"/>
</dbReference>
<dbReference type="KEGG" id="cfm:BJL90_04385"/>
<dbReference type="SUPFAM" id="SSF55931">
    <property type="entry name" value="Glutamine synthetase/guanido kinase"/>
    <property type="match status" value="1"/>
</dbReference>
<sequence>MQYEEQIKTIVAFIKSGEKEKKDFNLGVEIEHIVIKKESFDSVTYYEEEGIQVILNKLAPQGYTLKYEDNYLLALEGKTEIITLEPGGQLEVSMSPTMDIKEIEANYLNFLKKVIPILEEQNQLLMAIGYHPKTSIKDIPFNPKTRYQYMADYFKKKGKYAHNMMKGTASLQVVIDYANEEDFIKKFKVANFLSPLLHLMTDNAPIFEGEVFEKNSIRNIIWENTDKDRSSIVPGTFKGKFGYREYAEYILNTPPIFIIKDGALIPTYDKKVKDLLDPYHVTQEEISHILSMVFPDVRVRKYIEIRMGDTLPYPLNLGYIALIKGLFYNEIALEYLYEMANNLEEEKVRQAKEDIIEKGFEGRYKCKVIYDFVPVLFDLAKKGLKEEEKGYLKTLENLTRHEKNPALLSKRLIKSKGIEALTWCALNRYGG</sequence>
<dbReference type="InterPro" id="IPR014746">
    <property type="entry name" value="Gln_synth/guanido_kin_cat_dom"/>
</dbReference>
<comment type="similarity">
    <text evidence="5">Belongs to the glutamate--cysteine ligase type 2 family. EgtA subfamily.</text>
</comment>
<dbReference type="PANTHER" id="PTHR34378">
    <property type="entry name" value="GLUTAMATE--CYSTEINE LIGASE, CHLOROPLASTIC"/>
    <property type="match status" value="1"/>
</dbReference>
<keyword evidence="1 5" id="KW-0436">Ligase</keyword>
<organism evidence="7 9">
    <name type="scientific">Clostridium formicaceticum</name>
    <dbReference type="NCBI Taxonomy" id="1497"/>
    <lineage>
        <taxon>Bacteria</taxon>
        <taxon>Bacillati</taxon>
        <taxon>Bacillota</taxon>
        <taxon>Clostridia</taxon>
        <taxon>Eubacteriales</taxon>
        <taxon>Clostridiaceae</taxon>
        <taxon>Clostridium</taxon>
    </lineage>
</organism>
<dbReference type="GO" id="GO:0004357">
    <property type="term" value="F:glutamate-cysteine ligase activity"/>
    <property type="evidence" value="ECO:0007669"/>
    <property type="project" value="UniProtKB-UniRule"/>
</dbReference>
<evidence type="ECO:0000256" key="4">
    <source>
        <dbReference type="ARBA" id="ARBA00048819"/>
    </source>
</evidence>
<proteinExistence type="inferred from homology"/>
<accession>A0AAC9WI00</accession>
<gene>
    <name evidence="7" type="primary">gshA</name>
    <name evidence="6" type="ORF">BJL90_04385</name>
    <name evidence="7" type="ORF">CLFO_41180</name>
</gene>
<evidence type="ECO:0000256" key="2">
    <source>
        <dbReference type="ARBA" id="ARBA00022741"/>
    </source>
</evidence>
<keyword evidence="3 5" id="KW-0067">ATP-binding</keyword>